<dbReference type="NCBIfam" id="NF006938">
    <property type="entry name" value="PRK09420.1"/>
    <property type="match status" value="1"/>
</dbReference>
<keyword evidence="6" id="KW-0479">Metal-binding</keyword>
<gene>
    <name evidence="14" type="ORF">RZ517_03880</name>
</gene>
<dbReference type="CDD" id="cd07410">
    <property type="entry name" value="MPP_CpdB_N"/>
    <property type="match status" value="1"/>
</dbReference>
<comment type="catalytic activity">
    <reaction evidence="2">
        <text>a nucleoside 2',3'-cyclic phosphate + H2O = a nucleoside 3'-phosphate + H(+)</text>
        <dbReference type="Rhea" id="RHEA:19621"/>
        <dbReference type="ChEBI" id="CHEBI:15377"/>
        <dbReference type="ChEBI" id="CHEBI:15378"/>
        <dbReference type="ChEBI" id="CHEBI:66949"/>
        <dbReference type="ChEBI" id="CHEBI:66954"/>
        <dbReference type="EC" id="3.1.4.16"/>
    </reaction>
</comment>
<dbReference type="InterPro" id="IPR006146">
    <property type="entry name" value="5'-Nucleotdase_CS"/>
</dbReference>
<dbReference type="PROSITE" id="PS00786">
    <property type="entry name" value="5_NUCLEOTIDASE_2"/>
    <property type="match status" value="1"/>
</dbReference>
<dbReference type="PANTHER" id="PTHR11575">
    <property type="entry name" value="5'-NUCLEOTIDASE-RELATED"/>
    <property type="match status" value="1"/>
</dbReference>
<evidence type="ECO:0000256" key="7">
    <source>
        <dbReference type="ARBA" id="ARBA00022729"/>
    </source>
</evidence>
<protein>
    <submittedName>
        <fullName evidence="14">Bifunctional 2',3'-cyclic-nucleotide 2'-phosphodiesterase/3'-nucleotidase</fullName>
    </submittedName>
</protein>
<dbReference type="SUPFAM" id="SSF55816">
    <property type="entry name" value="5'-nucleotidase (syn. UDP-sugar hydrolase), C-terminal domain"/>
    <property type="match status" value="1"/>
</dbReference>
<evidence type="ECO:0000256" key="11">
    <source>
        <dbReference type="RuleBase" id="RU362119"/>
    </source>
</evidence>
<dbReference type="InterPro" id="IPR029052">
    <property type="entry name" value="Metallo-depent_PP-like"/>
</dbReference>
<feature type="domain" description="Calcineurin-like phosphoesterase" evidence="12">
    <location>
        <begin position="30"/>
        <end position="271"/>
    </location>
</feature>
<keyword evidence="15" id="KW-1185">Reference proteome</keyword>
<organism evidence="14 15">
    <name type="scientific">Roseovarius phycicola</name>
    <dbReference type="NCBI Taxonomy" id="3080976"/>
    <lineage>
        <taxon>Bacteria</taxon>
        <taxon>Pseudomonadati</taxon>
        <taxon>Pseudomonadota</taxon>
        <taxon>Alphaproteobacteria</taxon>
        <taxon>Rhodobacterales</taxon>
        <taxon>Roseobacteraceae</taxon>
        <taxon>Roseovarius</taxon>
    </lineage>
</organism>
<evidence type="ECO:0000256" key="6">
    <source>
        <dbReference type="ARBA" id="ARBA00022723"/>
    </source>
</evidence>
<evidence type="ECO:0000313" key="14">
    <source>
        <dbReference type="EMBL" id="WWR47330.1"/>
    </source>
</evidence>
<dbReference type="PRINTS" id="PR01607">
    <property type="entry name" value="APYRASEFAMLY"/>
</dbReference>
<evidence type="ECO:0000256" key="8">
    <source>
        <dbReference type="ARBA" id="ARBA00022741"/>
    </source>
</evidence>
<dbReference type="RefSeq" id="WP_338550159.1">
    <property type="nucleotide sequence ID" value="NZ_CP146069.1"/>
</dbReference>
<dbReference type="InterPro" id="IPR004843">
    <property type="entry name" value="Calcineurin-like_PHP"/>
</dbReference>
<evidence type="ECO:0000256" key="1">
    <source>
        <dbReference type="ARBA" id="ARBA00000527"/>
    </source>
</evidence>
<dbReference type="Gene3D" id="3.90.780.10">
    <property type="entry name" value="5'-Nucleotidase, C-terminal domain"/>
    <property type="match status" value="1"/>
</dbReference>
<dbReference type="InterPro" id="IPR008334">
    <property type="entry name" value="5'-Nucleotdase_C"/>
</dbReference>
<evidence type="ECO:0000256" key="10">
    <source>
        <dbReference type="ARBA" id="ARBA00023268"/>
    </source>
</evidence>
<sequence>MDAVTWPWPEGPAYPAPAVARDQGSRHIWLRILGTTDIHGHVLPYDYASNTPDGGFGLARIATHVKTARAEAKNTLLFDNGDYLQGSPLTDIGTRPENGWTGANPVIQAMNHVDYDAATLGNHEFNFGLDWLIQTLKQARFPLVCANAVLDRHPRDPTQDKTLLPPFVLLDRTCMDNAGAYHQLKIGVIGVVPEQILQWDQDKLSGRLDVRDMAETLCAYIPKMRSAGAQVVVVLAHTGIGDGDNTPGQENAGLALAQIPGVDAMLTGHTHGVFPDPLEYAENPAICSLKGTLANIPAVMAGFRGSHLGVIDLKLVPQENGWHVSTHSSKTWSVQESRAEPDTELSKLVKTAHDATLQHTSRVVGHTHAPIHSYLSQFRPELGQYLVMACKRNALERALADTAFAHLPVLSVCAPYKTGGSGGPDYYTDIPAGDLCMRNIADLYPFPNTLVGLRVRGVQLVEWLERAASGFQQVEPGRIFQPLWNPSFVGNTFDTICGVHYTINLTQPARYDQNGSIVNPDTRRIGSLCYQDQPVTDADEFVLALKSFRAFSTGMFAPPDANSLVYSGRELVRDLLVDYIQCYGSKSASPIKPSWTFLPVENASVYLDTGPGVMNHPKDIEAISAKVLDKTDRGFLRLEIPL</sequence>
<dbReference type="EMBL" id="CP146069">
    <property type="protein sequence ID" value="WWR47330.1"/>
    <property type="molecule type" value="Genomic_DNA"/>
</dbReference>
<dbReference type="Gene3D" id="3.60.21.10">
    <property type="match status" value="1"/>
</dbReference>
<keyword evidence="8 11" id="KW-0547">Nucleotide-binding</keyword>
<evidence type="ECO:0000259" key="13">
    <source>
        <dbReference type="Pfam" id="PF02872"/>
    </source>
</evidence>
<dbReference type="Pfam" id="PF00149">
    <property type="entry name" value="Metallophos"/>
    <property type="match status" value="1"/>
</dbReference>
<dbReference type="InterPro" id="IPR036907">
    <property type="entry name" value="5'-Nucleotdase_C_sf"/>
</dbReference>
<proteinExistence type="inferred from homology"/>
<comment type="subcellular location">
    <subcellularLocation>
        <location evidence="4">Cell envelope</location>
    </subcellularLocation>
</comment>
<evidence type="ECO:0000256" key="3">
    <source>
        <dbReference type="ARBA" id="ARBA00001968"/>
    </source>
</evidence>
<keyword evidence="10" id="KW-0511">Multifunctional enzyme</keyword>
<keyword evidence="7" id="KW-0732">Signal</keyword>
<dbReference type="SUPFAM" id="SSF56300">
    <property type="entry name" value="Metallo-dependent phosphatases"/>
    <property type="match status" value="1"/>
</dbReference>
<dbReference type="Pfam" id="PF02872">
    <property type="entry name" value="5_nucleotid_C"/>
    <property type="match status" value="1"/>
</dbReference>
<dbReference type="InterPro" id="IPR006179">
    <property type="entry name" value="5_nucleotidase/apyrase"/>
</dbReference>
<evidence type="ECO:0000313" key="15">
    <source>
        <dbReference type="Proteomes" id="UP001364156"/>
    </source>
</evidence>
<evidence type="ECO:0000256" key="4">
    <source>
        <dbReference type="ARBA" id="ARBA00004196"/>
    </source>
</evidence>
<comment type="similarity">
    <text evidence="5 11">Belongs to the 5'-nucleotidase family.</text>
</comment>
<dbReference type="InterPro" id="IPR041827">
    <property type="entry name" value="CpdB_N"/>
</dbReference>
<comment type="cofactor">
    <cofactor evidence="3">
        <name>a divalent metal cation</name>
        <dbReference type="ChEBI" id="CHEBI:60240"/>
    </cofactor>
</comment>
<evidence type="ECO:0000259" key="12">
    <source>
        <dbReference type="Pfam" id="PF00149"/>
    </source>
</evidence>
<evidence type="ECO:0000256" key="2">
    <source>
        <dbReference type="ARBA" id="ARBA00001730"/>
    </source>
</evidence>
<dbReference type="PANTHER" id="PTHR11575:SF6">
    <property type="entry name" value="2',3'-CYCLIC-NUCLEOTIDE 2'-PHOSPHODIESTERASE_3'-NUCLEOTIDASE"/>
    <property type="match status" value="1"/>
</dbReference>
<comment type="catalytic activity">
    <reaction evidence="1">
        <text>a ribonucleoside 3'-phosphate + H2O = a ribonucleoside + phosphate</text>
        <dbReference type="Rhea" id="RHEA:10144"/>
        <dbReference type="ChEBI" id="CHEBI:13197"/>
        <dbReference type="ChEBI" id="CHEBI:15377"/>
        <dbReference type="ChEBI" id="CHEBI:18254"/>
        <dbReference type="ChEBI" id="CHEBI:43474"/>
        <dbReference type="EC" id="3.1.3.6"/>
    </reaction>
</comment>
<evidence type="ECO:0000256" key="9">
    <source>
        <dbReference type="ARBA" id="ARBA00022801"/>
    </source>
</evidence>
<name>A0ABZ2HGZ8_9RHOB</name>
<evidence type="ECO:0000256" key="5">
    <source>
        <dbReference type="ARBA" id="ARBA00006654"/>
    </source>
</evidence>
<dbReference type="Proteomes" id="UP001364156">
    <property type="component" value="Chromosome"/>
</dbReference>
<feature type="domain" description="5'-Nucleotidase C-terminal" evidence="13">
    <location>
        <begin position="428"/>
        <end position="550"/>
    </location>
</feature>
<reference evidence="14 15" key="1">
    <citation type="submission" date="2023-10" db="EMBL/GenBank/DDBJ databases">
        <title>Roseovarius strain S88 nov., isolated from a marine algae.</title>
        <authorList>
            <person name="Lee M.W."/>
            <person name="Lee J.K."/>
            <person name="Kim J.M."/>
            <person name="Choi D.G."/>
            <person name="Baek J.H."/>
            <person name="Bayburt H."/>
            <person name="Jung J.J."/>
            <person name="Han D.M."/>
            <person name="Jeon C.O."/>
        </authorList>
    </citation>
    <scope>NUCLEOTIDE SEQUENCE [LARGE SCALE GENOMIC DNA]</scope>
    <source>
        <strain evidence="14 15">S88</strain>
    </source>
</reference>
<keyword evidence="9 11" id="KW-0378">Hydrolase</keyword>
<accession>A0ABZ2HGZ8</accession>